<comment type="caution">
    <text evidence="2">The sequence shown here is derived from an EMBL/GenBank/DDBJ whole genome shotgun (WGS) entry which is preliminary data.</text>
</comment>
<dbReference type="EMBL" id="CM026425">
    <property type="protein sequence ID" value="KAG0576146.1"/>
    <property type="molecule type" value="Genomic_DNA"/>
</dbReference>
<keyword evidence="1" id="KW-0732">Signal</keyword>
<protein>
    <submittedName>
        <fullName evidence="2">Uncharacterized protein</fullName>
    </submittedName>
</protein>
<dbReference type="GO" id="GO:0000302">
    <property type="term" value="P:response to reactive oxygen species"/>
    <property type="evidence" value="ECO:0007669"/>
    <property type="project" value="TreeGrafter"/>
</dbReference>
<evidence type="ECO:0000313" key="2">
    <source>
        <dbReference type="EMBL" id="KAG0576146.1"/>
    </source>
</evidence>
<dbReference type="PANTHER" id="PTHR10612:SF56">
    <property type="entry name" value="LIPOCALIN_CYTOSOLIC FATTY-ACID BINDING DOMAIN-CONTAINING PROTEIN"/>
    <property type="match status" value="1"/>
</dbReference>
<organism evidence="2 3">
    <name type="scientific">Ceratodon purpureus</name>
    <name type="common">Fire moss</name>
    <name type="synonym">Dicranum purpureum</name>
    <dbReference type="NCBI Taxonomy" id="3225"/>
    <lineage>
        <taxon>Eukaryota</taxon>
        <taxon>Viridiplantae</taxon>
        <taxon>Streptophyta</taxon>
        <taxon>Embryophyta</taxon>
        <taxon>Bryophyta</taxon>
        <taxon>Bryophytina</taxon>
        <taxon>Bryopsida</taxon>
        <taxon>Dicranidae</taxon>
        <taxon>Pseudoditrichales</taxon>
        <taxon>Ditrichaceae</taxon>
        <taxon>Ceratodon</taxon>
    </lineage>
</organism>
<dbReference type="GO" id="GO:0006629">
    <property type="term" value="P:lipid metabolic process"/>
    <property type="evidence" value="ECO:0007669"/>
    <property type="project" value="TreeGrafter"/>
</dbReference>
<accession>A0A8T0HZ37</accession>
<gene>
    <name evidence="2" type="ORF">KC19_5G058600</name>
</gene>
<dbReference type="GO" id="GO:0005737">
    <property type="term" value="C:cytoplasm"/>
    <property type="evidence" value="ECO:0007669"/>
    <property type="project" value="TreeGrafter"/>
</dbReference>
<dbReference type="SUPFAM" id="SSF50814">
    <property type="entry name" value="Lipocalins"/>
    <property type="match status" value="2"/>
</dbReference>
<feature type="chain" id="PRO_5035747642" evidence="1">
    <location>
        <begin position="35"/>
        <end position="433"/>
    </location>
</feature>
<name>A0A8T0HZ37_CERPU</name>
<keyword evidence="3" id="KW-1185">Reference proteome</keyword>
<feature type="signal peptide" evidence="1">
    <location>
        <begin position="1"/>
        <end position="34"/>
    </location>
</feature>
<dbReference type="AlphaFoldDB" id="A0A8T0HZ37"/>
<dbReference type="InterPro" id="IPR022272">
    <property type="entry name" value="Lipocalin_CS"/>
</dbReference>
<dbReference type="Proteomes" id="UP000822688">
    <property type="component" value="Chromosome 5"/>
</dbReference>
<evidence type="ECO:0000313" key="3">
    <source>
        <dbReference type="Proteomes" id="UP000822688"/>
    </source>
</evidence>
<dbReference type="Gene3D" id="2.40.128.20">
    <property type="match status" value="2"/>
</dbReference>
<sequence>MNFVCQSRMMGTRLCTILFLLTLIAITEFAGVHGVATLDSFCEKANSYSNSTCPDVSTFDIVDPAAYAGMWYEIGSTAQFKLLSEAGLDCLQSNYTLQLPNDPSGAALAVVNSGERSMGAIATLAITSISTGAKEICMNARDVCSYIGPSSAMMQSVTELRIVSDKVKSSLPEQAATLDDVAQKVENYAYNVSKEFTMLAKHVAKIQTMDGFLSAGNDSATNVDQLKLDMIAMSKHIDVFVEFMHEMDIARSLLAQVAVKLVLAGEFVCSVDITEASALIAAAEQSISLRAARMRSTHTAMNAASEVLQLADLKLPNNLSWSSPGVATQNATARGRLEFSILGLSDPYVIIALEGLPSRGYDAALLYSCTEDRLLDTIQQSFFVLSRRPTLQPATLNRFLAVASSLGIDLDCENPFLPSSCNGAPEGDAPTSM</sequence>
<evidence type="ECO:0000256" key="1">
    <source>
        <dbReference type="SAM" id="SignalP"/>
    </source>
</evidence>
<dbReference type="PANTHER" id="PTHR10612">
    <property type="entry name" value="APOLIPOPROTEIN D"/>
    <property type="match status" value="1"/>
</dbReference>
<dbReference type="InterPro" id="IPR012674">
    <property type="entry name" value="Calycin"/>
</dbReference>
<proteinExistence type="predicted"/>
<reference evidence="2" key="1">
    <citation type="submission" date="2020-06" db="EMBL/GenBank/DDBJ databases">
        <title>WGS assembly of Ceratodon purpureus strain R40.</title>
        <authorList>
            <person name="Carey S.B."/>
            <person name="Jenkins J."/>
            <person name="Shu S."/>
            <person name="Lovell J.T."/>
            <person name="Sreedasyam A."/>
            <person name="Maumus F."/>
            <person name="Tiley G.P."/>
            <person name="Fernandez-Pozo N."/>
            <person name="Barry K."/>
            <person name="Chen C."/>
            <person name="Wang M."/>
            <person name="Lipzen A."/>
            <person name="Daum C."/>
            <person name="Saski C.A."/>
            <person name="Payton A.C."/>
            <person name="Mcbreen J.C."/>
            <person name="Conrad R.E."/>
            <person name="Kollar L.M."/>
            <person name="Olsson S."/>
            <person name="Huttunen S."/>
            <person name="Landis J.B."/>
            <person name="Wickett N.J."/>
            <person name="Johnson M.G."/>
            <person name="Rensing S.A."/>
            <person name="Grimwood J."/>
            <person name="Schmutz J."/>
            <person name="Mcdaniel S.F."/>
        </authorList>
    </citation>
    <scope>NUCLEOTIDE SEQUENCE</scope>
    <source>
        <strain evidence="2">R40</strain>
    </source>
</reference>
<dbReference type="PROSITE" id="PS00213">
    <property type="entry name" value="LIPOCALIN"/>
    <property type="match status" value="1"/>
</dbReference>